<protein>
    <submittedName>
        <fullName evidence="2">Uncharacterized protein</fullName>
    </submittedName>
</protein>
<dbReference type="OrthoDB" id="1151487at2"/>
<proteinExistence type="predicted"/>
<keyword evidence="1" id="KW-1133">Transmembrane helix</keyword>
<dbReference type="GeneID" id="85018007"/>
<feature type="transmembrane region" description="Helical" evidence="1">
    <location>
        <begin position="103"/>
        <end position="129"/>
    </location>
</feature>
<feature type="transmembrane region" description="Helical" evidence="1">
    <location>
        <begin position="7"/>
        <end position="25"/>
    </location>
</feature>
<comment type="caution">
    <text evidence="2">The sequence shown here is derived from an EMBL/GenBank/DDBJ whole genome shotgun (WGS) entry which is preliminary data.</text>
</comment>
<keyword evidence="1" id="KW-0472">Membrane</keyword>
<evidence type="ECO:0000313" key="2">
    <source>
        <dbReference type="EMBL" id="SDW05018.1"/>
    </source>
</evidence>
<dbReference type="AlphaFoldDB" id="A0A1H2QDY3"/>
<dbReference type="Proteomes" id="UP000182771">
    <property type="component" value="Unassembled WGS sequence"/>
</dbReference>
<feature type="transmembrane region" description="Helical" evidence="1">
    <location>
        <begin position="75"/>
        <end position="97"/>
    </location>
</feature>
<name>A0A1H2QDY3_9FLAO</name>
<dbReference type="EMBL" id="FNND01000001">
    <property type="protein sequence ID" value="SDW05018.1"/>
    <property type="molecule type" value="Genomic_DNA"/>
</dbReference>
<sequence>MHKISRLIALILGVIGLVLCGWLMVSSDETKNSIDNFPMIGMFGVAYLLLVIGLVVVILSASKNILSSPKSIKKTLLYAGAFLGVIIVSYPLSYALFGSDSNFQWISAGIMATYLLILISLVSVVFSVIKRT</sequence>
<gene>
    <name evidence="2" type="ORF">SAMN05444420_101118</name>
</gene>
<accession>A0A1H2QDY3</accession>
<dbReference type="RefSeq" id="WP_016419435.1">
    <property type="nucleotide sequence ID" value="NZ_CALGWW010000059.1"/>
</dbReference>
<organism evidence="2 3">
    <name type="scientific">Capnocytophaga granulosa</name>
    <dbReference type="NCBI Taxonomy" id="45242"/>
    <lineage>
        <taxon>Bacteria</taxon>
        <taxon>Pseudomonadati</taxon>
        <taxon>Bacteroidota</taxon>
        <taxon>Flavobacteriia</taxon>
        <taxon>Flavobacteriales</taxon>
        <taxon>Flavobacteriaceae</taxon>
        <taxon>Capnocytophaga</taxon>
    </lineage>
</organism>
<evidence type="ECO:0000313" key="3">
    <source>
        <dbReference type="Proteomes" id="UP000182771"/>
    </source>
</evidence>
<evidence type="ECO:0000256" key="1">
    <source>
        <dbReference type="SAM" id="Phobius"/>
    </source>
</evidence>
<keyword evidence="1" id="KW-0812">Transmembrane</keyword>
<reference evidence="2 3" key="1">
    <citation type="submission" date="2016-10" db="EMBL/GenBank/DDBJ databases">
        <authorList>
            <person name="Varghese N."/>
            <person name="Submissions S."/>
        </authorList>
    </citation>
    <scope>NUCLEOTIDE SEQUENCE [LARGE SCALE GENOMIC DNA]</scope>
    <source>
        <strain evidence="2 3">DSM 11449</strain>
    </source>
</reference>
<feature type="transmembrane region" description="Helical" evidence="1">
    <location>
        <begin position="37"/>
        <end position="59"/>
    </location>
</feature>
<keyword evidence="3" id="KW-1185">Reference proteome</keyword>